<keyword evidence="8" id="KW-1185">Reference proteome</keyword>
<dbReference type="Proteomes" id="UP000244912">
    <property type="component" value="Unassembled WGS sequence"/>
</dbReference>
<dbReference type="OrthoDB" id="9784461at2"/>
<feature type="domain" description="RapZ-like N-terminal" evidence="5">
    <location>
        <begin position="8"/>
        <end position="158"/>
    </location>
</feature>
<organism evidence="7 8">
    <name type="scientific">Palleronia abyssalis</name>
    <dbReference type="NCBI Taxonomy" id="1501240"/>
    <lineage>
        <taxon>Bacteria</taxon>
        <taxon>Pseudomonadati</taxon>
        <taxon>Pseudomonadota</taxon>
        <taxon>Alphaproteobacteria</taxon>
        <taxon>Rhodobacterales</taxon>
        <taxon>Roseobacteraceae</taxon>
        <taxon>Palleronia</taxon>
    </lineage>
</organism>
<dbReference type="GO" id="GO:0005524">
    <property type="term" value="F:ATP binding"/>
    <property type="evidence" value="ECO:0007669"/>
    <property type="project" value="UniProtKB-UniRule"/>
</dbReference>
<dbReference type="Pfam" id="PF22740">
    <property type="entry name" value="PapZ_C"/>
    <property type="match status" value="1"/>
</dbReference>
<evidence type="ECO:0000256" key="4">
    <source>
        <dbReference type="HAMAP-Rule" id="MF_00636"/>
    </source>
</evidence>
<evidence type="ECO:0000259" key="5">
    <source>
        <dbReference type="Pfam" id="PF03668"/>
    </source>
</evidence>
<evidence type="ECO:0000259" key="6">
    <source>
        <dbReference type="Pfam" id="PF22740"/>
    </source>
</evidence>
<evidence type="ECO:0000256" key="3">
    <source>
        <dbReference type="ARBA" id="ARBA00023134"/>
    </source>
</evidence>
<dbReference type="PANTHER" id="PTHR30448:SF0">
    <property type="entry name" value="RNASE ADAPTER PROTEIN RAPZ"/>
    <property type="match status" value="1"/>
</dbReference>
<dbReference type="PIRSF" id="PIRSF005052">
    <property type="entry name" value="P-loopkin"/>
    <property type="match status" value="1"/>
</dbReference>
<feature type="domain" description="RapZ C-terminal" evidence="6">
    <location>
        <begin position="164"/>
        <end position="283"/>
    </location>
</feature>
<proteinExistence type="inferred from homology"/>
<gene>
    <name evidence="7" type="ORF">PAA8504_02783</name>
</gene>
<dbReference type="GO" id="GO:0005525">
    <property type="term" value="F:GTP binding"/>
    <property type="evidence" value="ECO:0007669"/>
    <property type="project" value="UniProtKB-UniRule"/>
</dbReference>
<sequence length="297" mass="32658">MMQNGGARVVLVTGPSGAGRTTALKTLEDIGFEPVDNMPLSLVGEMLPADRPLALGVDIRNRDFDTDAILALVDSLREDAANSVDLLFLDARREVLIARYSETRRRHPLTPQESPEAGIDAEVALLEPIRSRATNLIDTSDKTVHETRDDIRRLFGGDTDLGLSVSVESFSYKMGLPPGADLVFDMRFLANPHWEPRLRPLDGRSEDVRDYVTADARFADAFDRVRDLLLSLLPAYRSEGKTHLTVAIGCTGGQHRSVAVAELLSNALAANAWRVSTRHRELERRGTLGPREPGVTP</sequence>
<dbReference type="NCBIfam" id="NF003828">
    <property type="entry name" value="PRK05416.1"/>
    <property type="match status" value="1"/>
</dbReference>
<keyword evidence="2 4" id="KW-0067">ATP-binding</keyword>
<evidence type="ECO:0000256" key="2">
    <source>
        <dbReference type="ARBA" id="ARBA00022840"/>
    </source>
</evidence>
<protein>
    <submittedName>
        <fullName evidence="7">Nucleotide-binding protein</fullName>
    </submittedName>
</protein>
<dbReference type="InterPro" id="IPR027417">
    <property type="entry name" value="P-loop_NTPase"/>
</dbReference>
<evidence type="ECO:0000313" key="7">
    <source>
        <dbReference type="EMBL" id="SPJ24941.1"/>
    </source>
</evidence>
<keyword evidence="1 4" id="KW-0547">Nucleotide-binding</keyword>
<accession>A0A2R8BXQ5</accession>
<feature type="binding site" evidence="4">
    <location>
        <begin position="58"/>
        <end position="61"/>
    </location>
    <ligand>
        <name>GTP</name>
        <dbReference type="ChEBI" id="CHEBI:37565"/>
    </ligand>
</feature>
<reference evidence="7 8" key="1">
    <citation type="submission" date="2018-03" db="EMBL/GenBank/DDBJ databases">
        <authorList>
            <person name="Keele B.F."/>
        </authorList>
    </citation>
    <scope>NUCLEOTIDE SEQUENCE [LARGE SCALE GENOMIC DNA]</scope>
    <source>
        <strain evidence="7 8">CECT 8504</strain>
    </source>
</reference>
<dbReference type="InterPro" id="IPR005337">
    <property type="entry name" value="RapZ-like"/>
</dbReference>
<keyword evidence="3 4" id="KW-0342">GTP-binding</keyword>
<dbReference type="Pfam" id="PF03668">
    <property type="entry name" value="RapZ-like_N"/>
    <property type="match status" value="1"/>
</dbReference>
<name>A0A2R8BXQ5_9RHOB</name>
<dbReference type="SUPFAM" id="SSF52540">
    <property type="entry name" value="P-loop containing nucleoside triphosphate hydrolases"/>
    <property type="match status" value="1"/>
</dbReference>
<dbReference type="HAMAP" id="MF_00636">
    <property type="entry name" value="RapZ_like"/>
    <property type="match status" value="1"/>
</dbReference>
<dbReference type="InterPro" id="IPR053931">
    <property type="entry name" value="RapZ_C"/>
</dbReference>
<feature type="binding site" evidence="4">
    <location>
        <begin position="14"/>
        <end position="21"/>
    </location>
    <ligand>
        <name>ATP</name>
        <dbReference type="ChEBI" id="CHEBI:30616"/>
    </ligand>
</feature>
<dbReference type="EMBL" id="ONZF01000006">
    <property type="protein sequence ID" value="SPJ24941.1"/>
    <property type="molecule type" value="Genomic_DNA"/>
</dbReference>
<dbReference type="AlphaFoldDB" id="A0A2R8BXQ5"/>
<dbReference type="InterPro" id="IPR053930">
    <property type="entry name" value="RapZ-like_N"/>
</dbReference>
<dbReference type="PANTHER" id="PTHR30448">
    <property type="entry name" value="RNASE ADAPTER PROTEIN RAPZ"/>
    <property type="match status" value="1"/>
</dbReference>
<evidence type="ECO:0000313" key="8">
    <source>
        <dbReference type="Proteomes" id="UP000244912"/>
    </source>
</evidence>
<dbReference type="RefSeq" id="WP_108894753.1">
    <property type="nucleotide sequence ID" value="NZ_ONZF01000006.1"/>
</dbReference>
<evidence type="ECO:0000256" key="1">
    <source>
        <dbReference type="ARBA" id="ARBA00022741"/>
    </source>
</evidence>